<dbReference type="Proteomes" id="UP000223913">
    <property type="component" value="Unassembled WGS sequence"/>
</dbReference>
<organism evidence="2 3">
    <name type="scientific">Flavilitoribacter nigricans (strain ATCC 23147 / DSM 23189 / NBRC 102662 / NCIMB 1420 / SS-2)</name>
    <name type="common">Lewinella nigricans</name>
    <dbReference type="NCBI Taxonomy" id="1122177"/>
    <lineage>
        <taxon>Bacteria</taxon>
        <taxon>Pseudomonadati</taxon>
        <taxon>Bacteroidota</taxon>
        <taxon>Saprospiria</taxon>
        <taxon>Saprospirales</taxon>
        <taxon>Lewinellaceae</taxon>
        <taxon>Flavilitoribacter</taxon>
    </lineage>
</organism>
<dbReference type="OrthoDB" id="9881510at2"/>
<reference evidence="2 3" key="1">
    <citation type="submission" date="2017-10" db="EMBL/GenBank/DDBJ databases">
        <title>The draft genome sequence of Lewinella nigricans NBRC 102662.</title>
        <authorList>
            <person name="Wang K."/>
        </authorList>
    </citation>
    <scope>NUCLEOTIDE SEQUENCE [LARGE SCALE GENOMIC DNA]</scope>
    <source>
        <strain evidence="2 3">NBRC 102662</strain>
    </source>
</reference>
<evidence type="ECO:0000313" key="3">
    <source>
        <dbReference type="Proteomes" id="UP000223913"/>
    </source>
</evidence>
<keyword evidence="3" id="KW-1185">Reference proteome</keyword>
<dbReference type="EMBL" id="PDUD01000033">
    <property type="protein sequence ID" value="PHN03243.1"/>
    <property type="molecule type" value="Genomic_DNA"/>
</dbReference>
<feature type="compositionally biased region" description="Low complexity" evidence="1">
    <location>
        <begin position="325"/>
        <end position="334"/>
    </location>
</feature>
<comment type="caution">
    <text evidence="2">The sequence shown here is derived from an EMBL/GenBank/DDBJ whole genome shotgun (WGS) entry which is preliminary data.</text>
</comment>
<evidence type="ECO:0000256" key="1">
    <source>
        <dbReference type="SAM" id="MobiDB-lite"/>
    </source>
</evidence>
<dbReference type="AlphaFoldDB" id="A0A2D0N645"/>
<accession>A0A2D0N645</accession>
<sequence length="342" mass="38739">MKVRVIQLPANSYLLPNFAGLSANGWKLILALLLLLGSTLTASAQPNKVDGALHSFLNSDFMVKMNDMKIEAEAAVRAFKQQSTNLDPNDVKKVRVGYDQTAARFNQVLTNIKADFLNPKKLKFISKFPDDYLKGLELELYQLSDFYAVNFQQPLADAQAENVDGGAVFLIISELIGLTKGLFTYFGQIRQNSRQYNEAYLQQHFYKPYRMRLWDEVNQGGFDSYNNYNNNNYSDPTYMNTPTQDMTLPANEVPFPEINLQSLDNLNQQDQYQQTDTYDEWLDTNETDPNQQSDAWMEDPNFQPGSAPADSTNLKVVPNQQPQSTTPAKTPAKPNAKKKKNG</sequence>
<feature type="region of interest" description="Disordered" evidence="1">
    <location>
        <begin position="282"/>
        <end position="342"/>
    </location>
</feature>
<evidence type="ECO:0000313" key="2">
    <source>
        <dbReference type="EMBL" id="PHN03243.1"/>
    </source>
</evidence>
<gene>
    <name evidence="2" type="ORF">CRP01_28015</name>
</gene>
<name>A0A2D0N645_FLAN2</name>
<feature type="compositionally biased region" description="Polar residues" evidence="1">
    <location>
        <begin position="309"/>
        <end position="324"/>
    </location>
</feature>
<proteinExistence type="predicted"/>
<dbReference type="RefSeq" id="WP_099153372.1">
    <property type="nucleotide sequence ID" value="NZ_PDUD01000033.1"/>
</dbReference>
<protein>
    <submittedName>
        <fullName evidence="2">Uncharacterized protein</fullName>
    </submittedName>
</protein>